<dbReference type="SUPFAM" id="SSF52540">
    <property type="entry name" value="P-loop containing nucleoside triphosphate hydrolases"/>
    <property type="match status" value="1"/>
</dbReference>
<dbReference type="Proteomes" id="UP000199421">
    <property type="component" value="Unassembled WGS sequence"/>
</dbReference>
<dbReference type="Gene3D" id="3.40.50.300">
    <property type="entry name" value="P-loop containing nucleotide triphosphate hydrolases"/>
    <property type="match status" value="1"/>
</dbReference>
<feature type="domain" description="TraG N-terminal Bacteroidetes" evidence="1">
    <location>
        <begin position="5"/>
        <end position="49"/>
    </location>
</feature>
<dbReference type="STRING" id="407022.SAMN05661044_00624"/>
<dbReference type="InterPro" id="IPR043964">
    <property type="entry name" value="P-loop_TraG"/>
</dbReference>
<sequence length="812" mass="92845">MEKWLDEWLPIFGVEHDCILSKQGDVTIAYKVNLPEIFTLSTEDYDNLHHAWIRGLKTLPKHTVFHKQDWFLQKKYVPPLTGNTPSYLNKASAKHFAGRLFLDHSCYLFLTKKADGRKISTSLFSNIIRKSIVPELTLKEEFLTDFQDICGQFKQIIEATGLVRLNRLKGEELMSQRRSLGVVEQYCSLSEKADEFLMKDISTEGGLHIGDKQCMLFSLGDAIDLPHLCGSRLTYDKYSTDRTKFSIGFATPLGLLLPCNHLYNQFIFIDDGQQTINQMEKKRLRLQSLSAYSRENAIARDATNDFLNEAIGEQRLPVKAHFNVMLWSRDDKELKELKNLASASFAQMDAAAKEETVGAPQIYWAGIPGNSADFPMNDSFDTFAEQASCFLNAETNYRSAPPESGIRFCDRISGKPVYIDMFDEPRKIGWTSNMGLLCAGSSGGGKSMTVNHILRSLYDQGAHCLIVDIGGSYRALCELFNGYYFTYDEKSPISFNPFYLADGMTLDTEKKESLKSLLVALWKQENESFYRAEYVALSNALQGYYSKLAKNEDIFPCFNTFYEYLEGEYRDILITHRVKDKDFDVDNFLYVLRPYYKGNEFDFLLNATENLDLLNQQFTVYELDNLKDHNILFSVVTLILVESFVSKMRKLKGIRKVLIIDEAWKAITKSGMAEFLKYAFKTIRKYNGIPGVITQELDDLVSSEIIKDAIINNADIKILLSMKKFMNKFDKLQTTLGMSDKAKSILLSVNQDEREVFIDLGGQHCKVFKNELSPHEYFAFTTDGKERVKVLEYAERYGSMEAGIDELVKERA</sequence>
<name>A0A1H7IBU9_OLID1</name>
<reference evidence="4" key="1">
    <citation type="submission" date="2016-10" db="EMBL/GenBank/DDBJ databases">
        <authorList>
            <person name="Varghese N."/>
            <person name="Submissions S."/>
        </authorList>
    </citation>
    <scope>NUCLEOTIDE SEQUENCE [LARGE SCALE GENOMIC DNA]</scope>
    <source>
        <strain evidence="4">DSM 18733</strain>
    </source>
</reference>
<keyword evidence="4" id="KW-1185">Reference proteome</keyword>
<dbReference type="AlphaFoldDB" id="A0A1H7IBU9"/>
<dbReference type="InterPro" id="IPR053155">
    <property type="entry name" value="F-pilin_assembly_TraC"/>
</dbReference>
<gene>
    <name evidence="3" type="ORF">SAMN05661044_00624</name>
</gene>
<evidence type="ECO:0000259" key="1">
    <source>
        <dbReference type="Pfam" id="PF12991"/>
    </source>
</evidence>
<feature type="domain" description="TraG P-loop" evidence="2">
    <location>
        <begin position="405"/>
        <end position="810"/>
    </location>
</feature>
<dbReference type="InterPro" id="IPR022509">
    <property type="entry name" value="Conjugation_ATPase_TraG"/>
</dbReference>
<accession>A0A1H7IBU9</accession>
<dbReference type="NCBIfam" id="TIGR03783">
    <property type="entry name" value="Bac_Flav_CT_G"/>
    <property type="match status" value="1"/>
</dbReference>
<dbReference type="OrthoDB" id="596266at2"/>
<proteinExistence type="predicted"/>
<dbReference type="PANTHER" id="PTHR38467:SF1">
    <property type="entry name" value="CONJUGATIVE TRANSFER: ASSEMBLY"/>
    <property type="match status" value="1"/>
</dbReference>
<dbReference type="InterPro" id="IPR024451">
    <property type="entry name" value="TraG_N_Bacteroidetes"/>
</dbReference>
<evidence type="ECO:0000259" key="2">
    <source>
        <dbReference type="Pfam" id="PF19044"/>
    </source>
</evidence>
<protein>
    <submittedName>
        <fullName evidence="3">Bacteroides conjugation system ATPase, TraG family</fullName>
    </submittedName>
</protein>
<organism evidence="3 4">
    <name type="scientific">Olivibacter domesticus</name>
    <name type="common">Pseudosphingobacterium domesticum</name>
    <dbReference type="NCBI Taxonomy" id="407022"/>
    <lineage>
        <taxon>Bacteria</taxon>
        <taxon>Pseudomonadati</taxon>
        <taxon>Bacteroidota</taxon>
        <taxon>Sphingobacteriia</taxon>
        <taxon>Sphingobacteriales</taxon>
        <taxon>Sphingobacteriaceae</taxon>
        <taxon>Olivibacter</taxon>
    </lineage>
</organism>
<dbReference type="InterPro" id="IPR027417">
    <property type="entry name" value="P-loop_NTPase"/>
</dbReference>
<dbReference type="RefSeq" id="WP_093318169.1">
    <property type="nucleotide sequence ID" value="NZ_FOAF01000001.1"/>
</dbReference>
<dbReference type="Pfam" id="PF12991">
    <property type="entry name" value="DUF3875"/>
    <property type="match status" value="1"/>
</dbReference>
<dbReference type="PANTHER" id="PTHR38467">
    <property type="match status" value="1"/>
</dbReference>
<dbReference type="Gene3D" id="1.10.8.730">
    <property type="match status" value="1"/>
</dbReference>
<evidence type="ECO:0000313" key="4">
    <source>
        <dbReference type="Proteomes" id="UP000199421"/>
    </source>
</evidence>
<dbReference type="Pfam" id="PF19044">
    <property type="entry name" value="P-loop_TraG"/>
    <property type="match status" value="1"/>
</dbReference>
<dbReference type="EMBL" id="FOAF01000001">
    <property type="protein sequence ID" value="SEK59000.1"/>
    <property type="molecule type" value="Genomic_DNA"/>
</dbReference>
<evidence type="ECO:0000313" key="3">
    <source>
        <dbReference type="EMBL" id="SEK59000.1"/>
    </source>
</evidence>